<dbReference type="SUPFAM" id="SSF52540">
    <property type="entry name" value="P-loop containing nucleoside triphosphate hydrolases"/>
    <property type="match status" value="1"/>
</dbReference>
<dbReference type="EMBL" id="MLJW01000022">
    <property type="protein sequence ID" value="OIR10746.1"/>
    <property type="molecule type" value="Genomic_DNA"/>
</dbReference>
<dbReference type="PANTHER" id="PTHR30486">
    <property type="entry name" value="TWITCHING MOTILITY PROTEIN PILT"/>
    <property type="match status" value="1"/>
</dbReference>
<protein>
    <submittedName>
        <fullName evidence="3">Twitching mobility protein</fullName>
    </submittedName>
</protein>
<evidence type="ECO:0000259" key="2">
    <source>
        <dbReference type="PROSITE" id="PS00662"/>
    </source>
</evidence>
<dbReference type="AlphaFoldDB" id="A0A1J5SQF0"/>
<dbReference type="InterPro" id="IPR001482">
    <property type="entry name" value="T2SS/T4SS_dom"/>
</dbReference>
<dbReference type="InterPro" id="IPR050921">
    <property type="entry name" value="T4SS_GSP_E_ATPase"/>
</dbReference>
<comment type="similarity">
    <text evidence="1">Belongs to the GSP E family.</text>
</comment>
<evidence type="ECO:0000256" key="1">
    <source>
        <dbReference type="ARBA" id="ARBA00006611"/>
    </source>
</evidence>
<dbReference type="InterPro" id="IPR027417">
    <property type="entry name" value="P-loop_NTPase"/>
</dbReference>
<dbReference type="Pfam" id="PF00437">
    <property type="entry name" value="T2SSE"/>
    <property type="match status" value="1"/>
</dbReference>
<dbReference type="GO" id="GO:0016887">
    <property type="term" value="F:ATP hydrolysis activity"/>
    <property type="evidence" value="ECO:0007669"/>
    <property type="project" value="InterPro"/>
</dbReference>
<accession>A0A1J5SQF0</accession>
<evidence type="ECO:0000313" key="3">
    <source>
        <dbReference type="EMBL" id="OIR10746.1"/>
    </source>
</evidence>
<dbReference type="Gene3D" id="3.30.450.90">
    <property type="match status" value="1"/>
</dbReference>
<dbReference type="CDD" id="cd01131">
    <property type="entry name" value="PilT"/>
    <property type="match status" value="1"/>
</dbReference>
<feature type="domain" description="Bacterial type II secretion system protein E" evidence="2">
    <location>
        <begin position="193"/>
        <end position="207"/>
    </location>
</feature>
<organism evidence="3">
    <name type="scientific">mine drainage metagenome</name>
    <dbReference type="NCBI Taxonomy" id="410659"/>
    <lineage>
        <taxon>unclassified sequences</taxon>
        <taxon>metagenomes</taxon>
        <taxon>ecological metagenomes</taxon>
    </lineage>
</organism>
<dbReference type="Gene3D" id="3.40.50.300">
    <property type="entry name" value="P-loop containing nucleotide triphosphate hydrolases"/>
    <property type="match status" value="1"/>
</dbReference>
<dbReference type="PROSITE" id="PS00662">
    <property type="entry name" value="T2SP_E"/>
    <property type="match status" value="1"/>
</dbReference>
<sequence length="390" mass="43252">MIITPLLQLAAEKQASDLFLSVGAPINIKIDGVVMPVNAQKLDEETVKRIVYEMMTERQIAEYELNMEMNFSFRVPNIGNFRVNVFRQRSSVAMVIRYVRGDVLNVEQLNLPLVLKELVMEKRGLILMVGATGSGKSTTLAAMIQHRNETQSGHILTIEDPLEYMFRHGKSIVNQREVGTDTADYGAALVSAMREAPDVLMVGEIRDRETLKHALIFAQTGHLCLSTLHANNSYHALNRMVNFFPYDARNSILSDLSLCLRAVISQRLIRNPQGKLIPAVEVLLNSALVADLIKSDQIDQIRDAIEQSVSQGSQTFEQALYKLYKSGHISKEDALRNADSASNLSSLIDYSQTSKMKVYDPSANPAEKTAPSAVNFDGIKLNIEVPGSGT</sequence>
<dbReference type="InterPro" id="IPR006321">
    <property type="entry name" value="PilT/PilU"/>
</dbReference>
<proteinExistence type="inferred from homology"/>
<dbReference type="PANTHER" id="PTHR30486:SF12">
    <property type="entry name" value="TYPE IV PILUS ATPASE PILU"/>
    <property type="match status" value="1"/>
</dbReference>
<reference evidence="3" key="1">
    <citation type="submission" date="2016-10" db="EMBL/GenBank/DDBJ databases">
        <title>Sequence of Gallionella enrichment culture.</title>
        <authorList>
            <person name="Poehlein A."/>
            <person name="Muehling M."/>
            <person name="Daniel R."/>
        </authorList>
    </citation>
    <scope>NUCLEOTIDE SEQUENCE</scope>
</reference>
<comment type="caution">
    <text evidence="3">The sequence shown here is derived from an EMBL/GenBank/DDBJ whole genome shotgun (WGS) entry which is preliminary data.</text>
</comment>
<dbReference type="GO" id="GO:0005524">
    <property type="term" value="F:ATP binding"/>
    <property type="evidence" value="ECO:0007669"/>
    <property type="project" value="InterPro"/>
</dbReference>
<gene>
    <name evidence="3" type="primary">pilT_10</name>
    <name evidence="3" type="ORF">GALL_75170</name>
</gene>
<name>A0A1J5SQF0_9ZZZZ</name>
<dbReference type="NCBIfam" id="TIGR01420">
    <property type="entry name" value="pilT_fam"/>
    <property type="match status" value="1"/>
</dbReference>